<comment type="subunit">
    <text evidence="4">Monomer.</text>
</comment>
<dbReference type="Gene3D" id="3.40.630.30">
    <property type="match status" value="1"/>
</dbReference>
<dbReference type="PANTHER" id="PTHR43617:SF31">
    <property type="entry name" value="MYCOTHIOL ACETYLTRANSFERASE"/>
    <property type="match status" value="1"/>
</dbReference>
<dbReference type="GO" id="GO:0035447">
    <property type="term" value="F:mycothiol synthase activity"/>
    <property type="evidence" value="ECO:0007669"/>
    <property type="project" value="UniProtKB-UniRule"/>
</dbReference>
<feature type="binding site" evidence="4">
    <location>
        <begin position="93"/>
        <end position="95"/>
    </location>
    <ligand>
        <name>acetyl-CoA</name>
        <dbReference type="ChEBI" id="CHEBI:57288"/>
        <label>1</label>
    </ligand>
</feature>
<evidence type="ECO:0000256" key="2">
    <source>
        <dbReference type="ARBA" id="ARBA00022737"/>
    </source>
</evidence>
<comment type="function">
    <text evidence="4">Catalyzes the transfer of acetyl from acetyl-CoA to desacetylmycothiol (Cys-GlcN-Ins) to form mycothiol.</text>
</comment>
<comment type="caution">
    <text evidence="4">Lacks conserved residue(s) required for the propagation of feature annotation.</text>
</comment>
<evidence type="ECO:0000313" key="6">
    <source>
        <dbReference type="EMBL" id="GEA41859.1"/>
    </source>
</evidence>
<evidence type="ECO:0000256" key="1">
    <source>
        <dbReference type="ARBA" id="ARBA00022679"/>
    </source>
</evidence>
<dbReference type="NCBIfam" id="TIGR03448">
    <property type="entry name" value="mycothiol_MshD"/>
    <property type="match status" value="1"/>
</dbReference>
<evidence type="ECO:0000259" key="5">
    <source>
        <dbReference type="PROSITE" id="PS51186"/>
    </source>
</evidence>
<dbReference type="SUPFAM" id="SSF55729">
    <property type="entry name" value="Acyl-CoA N-acyltransferases (Nat)"/>
    <property type="match status" value="1"/>
</dbReference>
<dbReference type="InterPro" id="IPR017813">
    <property type="entry name" value="Mycothiol_AcTrfase"/>
</dbReference>
<comment type="catalytic activity">
    <reaction evidence="4">
        <text>1D-myo-inositol 2-(L-cysteinylamino)-2-deoxy-alpha-D-glucopyranoside + acetyl-CoA = mycothiol + CoA + H(+)</text>
        <dbReference type="Rhea" id="RHEA:26172"/>
        <dbReference type="ChEBI" id="CHEBI:15378"/>
        <dbReference type="ChEBI" id="CHEBI:16768"/>
        <dbReference type="ChEBI" id="CHEBI:57287"/>
        <dbReference type="ChEBI" id="CHEBI:57288"/>
        <dbReference type="ChEBI" id="CHEBI:58887"/>
        <dbReference type="EC" id="2.3.1.189"/>
    </reaction>
</comment>
<feature type="domain" description="N-acetyltransferase" evidence="5">
    <location>
        <begin position="195"/>
        <end position="326"/>
    </location>
</feature>
<feature type="binding site" evidence="4">
    <location>
        <position position="200"/>
    </location>
    <ligand>
        <name>1D-myo-inositol 2-(L-cysteinylamino)-2-deoxy-alpha-D-glucopyranoside</name>
        <dbReference type="ChEBI" id="CHEBI:58887"/>
    </ligand>
</feature>
<sequence length="326" mass="36643">MAVDLENSHPSILTARTLVGMNIESLNLTQDADLADKVRAGAEQARRADGIAPLSEQFLLGLSDARLEHQHYLAKEGEQVVGIAAVAGQDVELFVHPSHRGHGLGQDLIEHVRAAQPHAQFWAHGNLPAARALAARNDLHLVRQLLVMEVNGQNLAKHAALDDAPFTHLNYTDSVQRWGKDWAEQEWVRANNEAFSWHPEQGGWDLERLHRGMEADWFDPADVQFMWDEEKTSPQGAPTMVGFHWTKWHTEETPEFGEVYVIGLSEAYRGQKLGGPLLHDGLHRMVEKGAERVILYVEADNEPAVRAYERLGFEVIEDHSVYSDRD</sequence>
<evidence type="ECO:0000256" key="4">
    <source>
        <dbReference type="HAMAP-Rule" id="MF_01698"/>
    </source>
</evidence>
<dbReference type="EMBL" id="BJLD01000001">
    <property type="protein sequence ID" value="GEA41859.1"/>
    <property type="molecule type" value="Genomic_DNA"/>
</dbReference>
<dbReference type="Proteomes" id="UP000315234">
    <property type="component" value="Unassembled WGS sequence"/>
</dbReference>
<dbReference type="Pfam" id="PF13508">
    <property type="entry name" value="Acetyltransf_7"/>
    <property type="match status" value="1"/>
</dbReference>
<dbReference type="EC" id="2.3.1.189" evidence="4"/>
<keyword evidence="1 4" id="KW-0808">Transferase</keyword>
<name>A0ABC9ZI58_CORST</name>
<feature type="domain" description="N-acetyltransferase" evidence="5">
    <location>
        <begin position="21"/>
        <end position="176"/>
    </location>
</feature>
<comment type="caution">
    <text evidence="6">The sequence shown here is derived from an EMBL/GenBank/DDBJ whole genome shotgun (WGS) entry which is preliminary data.</text>
</comment>
<dbReference type="PIRSF" id="PIRSF021524">
    <property type="entry name" value="MSH_acetyltransferase"/>
    <property type="match status" value="1"/>
</dbReference>
<keyword evidence="3 4" id="KW-0012">Acyltransferase</keyword>
<dbReference type="InterPro" id="IPR000182">
    <property type="entry name" value="GNAT_dom"/>
</dbReference>
<dbReference type="PROSITE" id="PS51186">
    <property type="entry name" value="GNAT"/>
    <property type="match status" value="2"/>
</dbReference>
<dbReference type="InterPro" id="IPR050276">
    <property type="entry name" value="MshD_Acetyltransferase"/>
</dbReference>
<feature type="binding site" evidence="4">
    <location>
        <position position="296"/>
    </location>
    <ligand>
        <name>1D-myo-inositol 2-(L-cysteinylamino)-2-deoxy-alpha-D-glucopyranoside</name>
        <dbReference type="ChEBI" id="CHEBI:58887"/>
    </ligand>
</feature>
<dbReference type="HAMAP" id="MF_01698">
    <property type="entry name" value="MshD"/>
    <property type="match status" value="1"/>
</dbReference>
<evidence type="ECO:0000313" key="7">
    <source>
        <dbReference type="Proteomes" id="UP000315234"/>
    </source>
</evidence>
<comment type="similarity">
    <text evidence="4">Belongs to the acetyltransferase family. MshD subfamily.</text>
</comment>
<dbReference type="InterPro" id="IPR016181">
    <property type="entry name" value="Acyl_CoA_acyltransferase"/>
</dbReference>
<feature type="binding site" evidence="4">
    <location>
        <begin position="301"/>
        <end position="306"/>
    </location>
    <ligand>
        <name>acetyl-CoA</name>
        <dbReference type="ChEBI" id="CHEBI:57288"/>
        <label>2</label>
    </ligand>
</feature>
<dbReference type="PANTHER" id="PTHR43617">
    <property type="entry name" value="L-AMINO ACID N-ACETYLTRANSFERASE"/>
    <property type="match status" value="1"/>
</dbReference>
<evidence type="ECO:0000256" key="3">
    <source>
        <dbReference type="ARBA" id="ARBA00023315"/>
    </source>
</evidence>
<proteinExistence type="inferred from homology"/>
<dbReference type="GO" id="GO:0010125">
    <property type="term" value="P:mycothiol biosynthetic process"/>
    <property type="evidence" value="ECO:0007669"/>
    <property type="project" value="UniProtKB-UniRule"/>
</dbReference>
<reference evidence="6 7" key="1">
    <citation type="submission" date="2019-06" db="EMBL/GenBank/DDBJ databases">
        <title>Draft genome sequence of Corynebacterium striatum NBRC 15291.</title>
        <authorList>
            <person name="Miura T."/>
            <person name="Furukawa M."/>
            <person name="Shimamura M."/>
            <person name="Ohyama Y."/>
            <person name="Yamazoe A."/>
            <person name="Kawasaki H."/>
        </authorList>
    </citation>
    <scope>NUCLEOTIDE SEQUENCE [LARGE SCALE GENOMIC DNA]</scope>
    <source>
        <strain evidence="6 7">NBRC 15291</strain>
    </source>
</reference>
<feature type="binding site" evidence="4">
    <location>
        <position position="56"/>
    </location>
    <ligand>
        <name>1D-myo-inositol 2-(L-cysteinylamino)-2-deoxy-alpha-D-glucopyranoside</name>
        <dbReference type="ChEBI" id="CHEBI:58887"/>
    </ligand>
</feature>
<accession>A0ABC9ZI58</accession>
<keyword evidence="2 4" id="KW-0677">Repeat</keyword>
<gene>
    <name evidence="4 6" type="primary">mshD</name>
    <name evidence="6" type="ORF">Cst04h_00290</name>
</gene>
<feature type="binding site" evidence="4">
    <location>
        <begin position="262"/>
        <end position="264"/>
    </location>
    <ligand>
        <name>acetyl-CoA</name>
        <dbReference type="ChEBI" id="CHEBI:57288"/>
        <label>2</label>
    </ligand>
</feature>
<dbReference type="AlphaFoldDB" id="A0ABC9ZI58"/>
<feature type="binding site" evidence="4">
    <location>
        <position position="258"/>
    </location>
    <ligand>
        <name>1D-myo-inositol 2-(L-cysteinylamino)-2-deoxy-alpha-D-glucopyranoside</name>
        <dbReference type="ChEBI" id="CHEBI:58887"/>
    </ligand>
</feature>
<dbReference type="CDD" id="cd04301">
    <property type="entry name" value="NAT_SF"/>
    <property type="match status" value="1"/>
</dbReference>
<organism evidence="6 7">
    <name type="scientific">Corynebacterium striatum</name>
    <dbReference type="NCBI Taxonomy" id="43770"/>
    <lineage>
        <taxon>Bacteria</taxon>
        <taxon>Bacillati</taxon>
        <taxon>Actinomycetota</taxon>
        <taxon>Actinomycetes</taxon>
        <taxon>Mycobacteriales</taxon>
        <taxon>Corynebacteriaceae</taxon>
        <taxon>Corynebacterium</taxon>
    </lineage>
</organism>
<feature type="binding site" evidence="4">
    <location>
        <position position="247"/>
    </location>
    <ligand>
        <name>1D-myo-inositol 2-(L-cysteinylamino)-2-deoxy-alpha-D-glucopyranoside</name>
        <dbReference type="ChEBI" id="CHEBI:58887"/>
    </ligand>
</feature>
<protein>
    <recommendedName>
        <fullName evidence="4">Mycothiol acetyltransferase</fullName>
        <shortName evidence="4">MSH acetyltransferase</shortName>
        <ecNumber evidence="4">2.3.1.189</ecNumber>
    </recommendedName>
    <alternativeName>
        <fullName evidence="4">Mycothiol synthase</fullName>
    </alternativeName>
</protein>
<dbReference type="Pfam" id="PF00583">
    <property type="entry name" value="Acetyltransf_1"/>
    <property type="match status" value="1"/>
</dbReference>